<protein>
    <submittedName>
        <fullName evidence="2">Uncharacterized protein</fullName>
    </submittedName>
</protein>
<proteinExistence type="predicted"/>
<sequence length="79" mass="8213">MITNLGLKVSCVGLNITNIGLSNVGLMVTNVGPSITNLGPNYSKVGLKKEARSSVGGEDPPHPFLLVKNPKSPAKKSVN</sequence>
<evidence type="ECO:0000313" key="3">
    <source>
        <dbReference type="Proteomes" id="UP000054282"/>
    </source>
</evidence>
<name>A0A0L7M8Y6_PLAF4</name>
<organism evidence="2 3">
    <name type="scientific">Plasmodium falciparum (isolate Dd2)</name>
    <dbReference type="NCBI Taxonomy" id="57267"/>
    <lineage>
        <taxon>Eukaryota</taxon>
        <taxon>Sar</taxon>
        <taxon>Alveolata</taxon>
        <taxon>Apicomplexa</taxon>
        <taxon>Aconoidasida</taxon>
        <taxon>Haemosporida</taxon>
        <taxon>Plasmodiidae</taxon>
        <taxon>Plasmodium</taxon>
        <taxon>Plasmodium (Laverania)</taxon>
    </lineage>
</organism>
<evidence type="ECO:0000313" key="2">
    <source>
        <dbReference type="EMBL" id="KOB89302.1"/>
    </source>
</evidence>
<accession>A0A0L7M8Y6</accession>
<evidence type="ECO:0000256" key="1">
    <source>
        <dbReference type="SAM" id="MobiDB-lite"/>
    </source>
</evidence>
<feature type="region of interest" description="Disordered" evidence="1">
    <location>
        <begin position="49"/>
        <end position="79"/>
    </location>
</feature>
<dbReference type="AlphaFoldDB" id="A0A0L7M8Y6"/>
<reference evidence="3" key="2">
    <citation type="submission" date="2006-09" db="EMBL/GenBank/DDBJ databases">
        <title>The genome sequence of Plasmodium falciparum Dd2.</title>
        <authorList>
            <consortium name="The Broad Institute Genome Sequencing Platform"/>
            <person name="Birren B."/>
            <person name="Lander E."/>
            <person name="Galagan J."/>
            <person name="Nusbaum C."/>
            <person name="Devon K."/>
            <person name="Henn M."/>
            <person name="Jaffe D."/>
            <person name="Butler J."/>
            <person name="Alvarez P."/>
            <person name="Gnerre S."/>
            <person name="Grabherr M."/>
            <person name="Kleber M."/>
            <person name="Mauceli E."/>
            <person name="Brockman W."/>
            <person name="MacCallum I.A."/>
            <person name="Rounsley S."/>
            <person name="Young S."/>
            <person name="LaButti K."/>
            <person name="Pushparaj V."/>
            <person name="DeCaprio D."/>
            <person name="Crawford M."/>
            <person name="Koehrsen M."/>
            <person name="Engels R."/>
            <person name="Montgomery P."/>
            <person name="Pearson M."/>
            <person name="Howarth C."/>
            <person name="Larson L."/>
            <person name="Luoma S."/>
            <person name="White J."/>
            <person name="Kodira C."/>
            <person name="Zeng Q."/>
            <person name="O'Leary S."/>
            <person name="Yandava C."/>
            <person name="Alvarado L."/>
            <person name="Wirth D."/>
            <person name="Volkman S."/>
            <person name="Hartl D."/>
        </authorList>
    </citation>
    <scope>NUCLEOTIDE SEQUENCE [LARGE SCALE GENOMIC DNA]</scope>
</reference>
<dbReference type="Proteomes" id="UP000054282">
    <property type="component" value="Unassembled WGS sequence"/>
</dbReference>
<reference evidence="3" key="1">
    <citation type="submission" date="2006-09" db="EMBL/GenBank/DDBJ databases">
        <title>Annotation of Plasmodium falciparum Dd2.</title>
        <authorList>
            <consortium name="The Broad Institute Genome Sequencing Platform"/>
            <person name="Volkman S.K."/>
            <person name="Neafsey D.E."/>
            <person name="Dash A.P."/>
            <person name="Chitnis C.E."/>
            <person name="Hartl D.L."/>
            <person name="Young S.K."/>
            <person name="Zeng Q."/>
            <person name="Koehrsen M."/>
            <person name="Alvarado L."/>
            <person name="Berlin A."/>
            <person name="Borenstein D."/>
            <person name="Chapman S.B."/>
            <person name="Chen Z."/>
            <person name="Engels R."/>
            <person name="Freedman E."/>
            <person name="Gellesch M."/>
            <person name="Goldberg J."/>
            <person name="Griggs A."/>
            <person name="Gujja S."/>
            <person name="Heilman E.R."/>
            <person name="Heiman D.I."/>
            <person name="Howarth C."/>
            <person name="Jen D."/>
            <person name="Larson L."/>
            <person name="Mehta T."/>
            <person name="Neiman D."/>
            <person name="Park D."/>
            <person name="Pearson M."/>
            <person name="Roberts A."/>
            <person name="Saif S."/>
            <person name="Shea T."/>
            <person name="Shenoy N."/>
            <person name="Sisk P."/>
            <person name="Stolte C."/>
            <person name="Sykes S."/>
            <person name="Walk T."/>
            <person name="White J."/>
            <person name="Yandava C."/>
            <person name="Haas B."/>
            <person name="Henn M.R."/>
            <person name="Nusbaum C."/>
            <person name="Birren B."/>
        </authorList>
    </citation>
    <scope>NUCLEOTIDE SEQUENCE [LARGE SCALE GENOMIC DNA]</scope>
</reference>
<gene>
    <name evidence="2" type="ORF">PFDG_04850</name>
</gene>
<feature type="non-terminal residue" evidence="2">
    <location>
        <position position="79"/>
    </location>
</feature>
<dbReference type="KEGG" id="pfd:PFDG_04850"/>
<dbReference type="EMBL" id="GG702184">
    <property type="protein sequence ID" value="KOB89302.1"/>
    <property type="molecule type" value="Genomic_DNA"/>
</dbReference>